<gene>
    <name evidence="1" type="ORF">HPB47_020705</name>
</gene>
<dbReference type="EMBL" id="JABSTQ010009136">
    <property type="protein sequence ID" value="KAG0432581.1"/>
    <property type="molecule type" value="Genomic_DNA"/>
</dbReference>
<evidence type="ECO:0000313" key="2">
    <source>
        <dbReference type="Proteomes" id="UP000805193"/>
    </source>
</evidence>
<organism evidence="1 2">
    <name type="scientific">Ixodes persulcatus</name>
    <name type="common">Taiga tick</name>
    <dbReference type="NCBI Taxonomy" id="34615"/>
    <lineage>
        <taxon>Eukaryota</taxon>
        <taxon>Metazoa</taxon>
        <taxon>Ecdysozoa</taxon>
        <taxon>Arthropoda</taxon>
        <taxon>Chelicerata</taxon>
        <taxon>Arachnida</taxon>
        <taxon>Acari</taxon>
        <taxon>Parasitiformes</taxon>
        <taxon>Ixodida</taxon>
        <taxon>Ixodoidea</taxon>
        <taxon>Ixodidae</taxon>
        <taxon>Ixodinae</taxon>
        <taxon>Ixodes</taxon>
    </lineage>
</organism>
<keyword evidence="2" id="KW-1185">Reference proteome</keyword>
<name>A0AC60QEK5_IXOPE</name>
<protein>
    <submittedName>
        <fullName evidence="1">Uncharacterized protein</fullName>
    </submittedName>
</protein>
<dbReference type="Proteomes" id="UP000805193">
    <property type="component" value="Unassembled WGS sequence"/>
</dbReference>
<evidence type="ECO:0000313" key="1">
    <source>
        <dbReference type="EMBL" id="KAG0432581.1"/>
    </source>
</evidence>
<comment type="caution">
    <text evidence="1">The sequence shown here is derived from an EMBL/GenBank/DDBJ whole genome shotgun (WGS) entry which is preliminary data.</text>
</comment>
<accession>A0AC60QEK5</accession>
<reference evidence="1 2" key="1">
    <citation type="journal article" date="2020" name="Cell">
        <title>Large-Scale Comparative Analyses of Tick Genomes Elucidate Their Genetic Diversity and Vector Capacities.</title>
        <authorList>
            <consortium name="Tick Genome and Microbiome Consortium (TIGMIC)"/>
            <person name="Jia N."/>
            <person name="Wang J."/>
            <person name="Shi W."/>
            <person name="Du L."/>
            <person name="Sun Y."/>
            <person name="Zhan W."/>
            <person name="Jiang J.F."/>
            <person name="Wang Q."/>
            <person name="Zhang B."/>
            <person name="Ji P."/>
            <person name="Bell-Sakyi L."/>
            <person name="Cui X.M."/>
            <person name="Yuan T.T."/>
            <person name="Jiang B.G."/>
            <person name="Yang W.F."/>
            <person name="Lam T.T."/>
            <person name="Chang Q.C."/>
            <person name="Ding S.J."/>
            <person name="Wang X.J."/>
            <person name="Zhu J.G."/>
            <person name="Ruan X.D."/>
            <person name="Zhao L."/>
            <person name="Wei J.T."/>
            <person name="Ye R.Z."/>
            <person name="Que T.C."/>
            <person name="Du C.H."/>
            <person name="Zhou Y.H."/>
            <person name="Cheng J.X."/>
            <person name="Dai P.F."/>
            <person name="Guo W.B."/>
            <person name="Han X.H."/>
            <person name="Huang E.J."/>
            <person name="Li L.F."/>
            <person name="Wei W."/>
            <person name="Gao Y.C."/>
            <person name="Liu J.Z."/>
            <person name="Shao H.Z."/>
            <person name="Wang X."/>
            <person name="Wang C.C."/>
            <person name="Yang T.C."/>
            <person name="Huo Q.B."/>
            <person name="Li W."/>
            <person name="Chen H.Y."/>
            <person name="Chen S.E."/>
            <person name="Zhou L.G."/>
            <person name="Ni X.B."/>
            <person name="Tian J.H."/>
            <person name="Sheng Y."/>
            <person name="Liu T."/>
            <person name="Pan Y.S."/>
            <person name="Xia L.Y."/>
            <person name="Li J."/>
            <person name="Zhao F."/>
            <person name="Cao W.C."/>
        </authorList>
    </citation>
    <scope>NUCLEOTIDE SEQUENCE [LARGE SCALE GENOMIC DNA]</scope>
    <source>
        <strain evidence="1">Iper-2018</strain>
    </source>
</reference>
<sequence length="101" mass="10824">MLSLRGRTEVAVPASPTTTSPGRHARGPFVGTRRACTEPSSRRGTKLGRLQSEEIEQRGSPSPRRRGQLLITPVSQAPIGALESPFFDGHQTPRARALGAP</sequence>
<proteinExistence type="predicted"/>